<evidence type="ECO:0000256" key="5">
    <source>
        <dbReference type="SAM" id="Phobius"/>
    </source>
</evidence>
<evidence type="ECO:0000313" key="7">
    <source>
        <dbReference type="EMBL" id="JAG32514.1"/>
    </source>
</evidence>
<proteinExistence type="predicted"/>
<evidence type="ECO:0000256" key="2">
    <source>
        <dbReference type="ARBA" id="ARBA00022692"/>
    </source>
</evidence>
<dbReference type="InterPro" id="IPR008915">
    <property type="entry name" value="Peptidase_M50"/>
</dbReference>
<evidence type="ECO:0000256" key="3">
    <source>
        <dbReference type="ARBA" id="ARBA00022989"/>
    </source>
</evidence>
<dbReference type="AlphaFoldDB" id="A0A0A9YSI5"/>
<sequence length="123" mass="13457">SCRQVVQSVVREGCVLEYLCWSVVGTVPAVLLHEMGHAFAATGAGMEVRDVHLRTNGLLFTAYVPMHHKQVKYSLVKQLALDVAGICHNVLLTVLCLCASWYRGATVSALTLLYPESFPLSLL</sequence>
<feature type="non-terminal residue" evidence="8">
    <location>
        <position position="1"/>
    </location>
</feature>
<evidence type="ECO:0000313" key="8">
    <source>
        <dbReference type="EMBL" id="JAG32515.1"/>
    </source>
</evidence>
<evidence type="ECO:0000256" key="1">
    <source>
        <dbReference type="ARBA" id="ARBA00004141"/>
    </source>
</evidence>
<keyword evidence="2 5" id="KW-0812">Transmembrane</keyword>
<organism evidence="8">
    <name type="scientific">Lygus hesperus</name>
    <name type="common">Western plant bug</name>
    <dbReference type="NCBI Taxonomy" id="30085"/>
    <lineage>
        <taxon>Eukaryota</taxon>
        <taxon>Metazoa</taxon>
        <taxon>Ecdysozoa</taxon>
        <taxon>Arthropoda</taxon>
        <taxon>Hexapoda</taxon>
        <taxon>Insecta</taxon>
        <taxon>Pterygota</taxon>
        <taxon>Neoptera</taxon>
        <taxon>Paraneoptera</taxon>
        <taxon>Hemiptera</taxon>
        <taxon>Heteroptera</taxon>
        <taxon>Panheteroptera</taxon>
        <taxon>Cimicomorpha</taxon>
        <taxon>Miridae</taxon>
        <taxon>Mirini</taxon>
        <taxon>Lygus</taxon>
    </lineage>
</organism>
<keyword evidence="4 5" id="KW-0472">Membrane</keyword>
<feature type="transmembrane region" description="Helical" evidence="5">
    <location>
        <begin position="79"/>
        <end position="102"/>
    </location>
</feature>
<dbReference type="EMBL" id="GBHO01011090">
    <property type="protein sequence ID" value="JAG32514.1"/>
    <property type="molecule type" value="Transcribed_RNA"/>
</dbReference>
<dbReference type="GO" id="GO:0016020">
    <property type="term" value="C:membrane"/>
    <property type="evidence" value="ECO:0007669"/>
    <property type="project" value="UniProtKB-SubCell"/>
</dbReference>
<gene>
    <name evidence="8" type="primary">truA_9</name>
    <name evidence="7" type="synonym">truA_8</name>
    <name evidence="7" type="ORF">CM83_62042</name>
    <name evidence="8" type="ORF">CM83_62043</name>
</gene>
<protein>
    <submittedName>
        <fullName evidence="8">tRNA pseudouridine synthase A</fullName>
    </submittedName>
</protein>
<name>A0A0A9YSI5_LYGHE</name>
<feature type="domain" description="Peptidase M50" evidence="6">
    <location>
        <begin position="29"/>
        <end position="100"/>
    </location>
</feature>
<evidence type="ECO:0000256" key="4">
    <source>
        <dbReference type="ARBA" id="ARBA00023136"/>
    </source>
</evidence>
<accession>A0A0A9YSI5</accession>
<reference evidence="8" key="1">
    <citation type="journal article" date="2014" name="PLoS ONE">
        <title>Transcriptome-Based Identification of ABC Transporters in the Western Tarnished Plant Bug Lygus hesperus.</title>
        <authorList>
            <person name="Hull J.J."/>
            <person name="Chaney K."/>
            <person name="Geib S.M."/>
            <person name="Fabrick J.A."/>
            <person name="Brent C.S."/>
            <person name="Walsh D."/>
            <person name="Lavine L.C."/>
        </authorList>
    </citation>
    <scope>NUCLEOTIDE SEQUENCE</scope>
</reference>
<comment type="subcellular location">
    <subcellularLocation>
        <location evidence="1">Membrane</location>
        <topology evidence="1">Multi-pass membrane protein</topology>
    </subcellularLocation>
</comment>
<dbReference type="EMBL" id="GBHO01011089">
    <property type="protein sequence ID" value="JAG32515.1"/>
    <property type="molecule type" value="Transcribed_RNA"/>
</dbReference>
<dbReference type="Pfam" id="PF02163">
    <property type="entry name" value="Peptidase_M50"/>
    <property type="match status" value="1"/>
</dbReference>
<evidence type="ECO:0000259" key="6">
    <source>
        <dbReference type="Pfam" id="PF02163"/>
    </source>
</evidence>
<dbReference type="GO" id="GO:0006508">
    <property type="term" value="P:proteolysis"/>
    <property type="evidence" value="ECO:0007669"/>
    <property type="project" value="InterPro"/>
</dbReference>
<reference evidence="8" key="2">
    <citation type="submission" date="2014-07" db="EMBL/GenBank/DDBJ databases">
        <authorList>
            <person name="Hull J."/>
        </authorList>
    </citation>
    <scope>NUCLEOTIDE SEQUENCE</scope>
</reference>
<keyword evidence="3 5" id="KW-1133">Transmembrane helix</keyword>